<evidence type="ECO:0000313" key="7">
    <source>
        <dbReference type="EMBL" id="TDT29085.1"/>
    </source>
</evidence>
<dbReference type="PANTHER" id="PTHR22683">
    <property type="entry name" value="SPORULATION PROTEIN RELATED"/>
    <property type="match status" value="1"/>
</dbReference>
<feature type="compositionally biased region" description="Basic residues" evidence="4">
    <location>
        <begin position="502"/>
        <end position="511"/>
    </location>
</feature>
<evidence type="ECO:0000259" key="6">
    <source>
        <dbReference type="PROSITE" id="PS50901"/>
    </source>
</evidence>
<dbReference type="SUPFAM" id="SSF52540">
    <property type="entry name" value="P-loop containing nucleoside triphosphate hydrolases"/>
    <property type="match status" value="1"/>
</dbReference>
<feature type="binding site" evidence="3">
    <location>
        <begin position="227"/>
        <end position="234"/>
    </location>
    <ligand>
        <name>ATP</name>
        <dbReference type="ChEBI" id="CHEBI:30616"/>
    </ligand>
</feature>
<feature type="transmembrane region" description="Helical" evidence="5">
    <location>
        <begin position="53"/>
        <end position="71"/>
    </location>
</feature>
<dbReference type="PROSITE" id="PS50901">
    <property type="entry name" value="FTSK"/>
    <property type="match status" value="1"/>
</dbReference>
<feature type="region of interest" description="Disordered" evidence="4">
    <location>
        <begin position="449"/>
        <end position="522"/>
    </location>
</feature>
<keyword evidence="2 3" id="KW-0067">ATP-binding</keyword>
<keyword evidence="5" id="KW-0472">Membrane</keyword>
<dbReference type="GO" id="GO:0005524">
    <property type="term" value="F:ATP binding"/>
    <property type="evidence" value="ECO:0007669"/>
    <property type="project" value="UniProtKB-UniRule"/>
</dbReference>
<dbReference type="OrthoDB" id="3722021at2"/>
<dbReference type="GO" id="GO:0003677">
    <property type="term" value="F:DNA binding"/>
    <property type="evidence" value="ECO:0007669"/>
    <property type="project" value="InterPro"/>
</dbReference>
<dbReference type="PANTHER" id="PTHR22683:SF41">
    <property type="entry name" value="DNA TRANSLOCASE FTSK"/>
    <property type="match status" value="1"/>
</dbReference>
<dbReference type="Gene3D" id="3.40.50.300">
    <property type="entry name" value="P-loop containing nucleotide triphosphate hydrolases"/>
    <property type="match status" value="1"/>
</dbReference>
<keyword evidence="5" id="KW-0812">Transmembrane</keyword>
<dbReference type="InterPro" id="IPR027417">
    <property type="entry name" value="P-loop_NTPase"/>
</dbReference>
<evidence type="ECO:0000313" key="8">
    <source>
        <dbReference type="Proteomes" id="UP000295371"/>
    </source>
</evidence>
<dbReference type="EMBL" id="SOAW01000004">
    <property type="protein sequence ID" value="TDT29085.1"/>
    <property type="molecule type" value="Genomic_DNA"/>
</dbReference>
<organism evidence="7 8">
    <name type="scientific">Naumannella halotolerans</name>
    <dbReference type="NCBI Taxonomy" id="993414"/>
    <lineage>
        <taxon>Bacteria</taxon>
        <taxon>Bacillati</taxon>
        <taxon>Actinomycetota</taxon>
        <taxon>Actinomycetes</taxon>
        <taxon>Propionibacteriales</taxon>
        <taxon>Propionibacteriaceae</taxon>
        <taxon>Naumannella</taxon>
    </lineage>
</organism>
<keyword evidence="8" id="KW-1185">Reference proteome</keyword>
<comment type="caution">
    <text evidence="7">The sequence shown here is derived from an EMBL/GenBank/DDBJ whole genome shotgun (WGS) entry which is preliminary data.</text>
</comment>
<dbReference type="RefSeq" id="WP_133756079.1">
    <property type="nucleotide sequence ID" value="NZ_SOAW01000004.1"/>
</dbReference>
<reference evidence="7 8" key="1">
    <citation type="submission" date="2019-03" db="EMBL/GenBank/DDBJ databases">
        <title>Genomic Encyclopedia of Archaeal and Bacterial Type Strains, Phase II (KMG-II): from individual species to whole genera.</title>
        <authorList>
            <person name="Goeker M."/>
        </authorList>
    </citation>
    <scope>NUCLEOTIDE SEQUENCE [LARGE SCALE GENOMIC DNA]</scope>
    <source>
        <strain evidence="7 8">DSM 24323</strain>
    </source>
</reference>
<evidence type="ECO:0000256" key="2">
    <source>
        <dbReference type="ARBA" id="ARBA00022840"/>
    </source>
</evidence>
<feature type="compositionally biased region" description="Basic residues" evidence="4">
    <location>
        <begin position="465"/>
        <end position="474"/>
    </location>
</feature>
<sequence length="522" mass="58499">MMRSLWWYPWRALRELGWWLMRLFRLVGRHPFRTLVLGLVVGWFAWGRDDWRPMILVTIVLLGFGLWARLAPAPFDRWVSMPLFRYRKKRFVRRSWGRVLTGSGLVQREYAEQEKGRVTVVPSLRRLQWRQGRLIAVPGILFGQTVEDYQAAAEKIRTAFNARRLLVVPNANDTACELVMLFGDALAAPFQAPMPELSSVQTDKVLVGRTEEDAPWSLPLISTVLAGSSGSGKGSVMWAIVLALGPAVRIGLVELLGIDLKGGVEMKMAPKLFTRLATTAEEAVQLLEETVISMQRRLDEMGGVTRLHEPKVGAPAVVVVIDELAALTSYITDRDLKKRGEAALALILTMGRAPGFHVLAFVQDPRKEVLGMRQHFKQLFGLRLAEKEEVAMVLGEGAVARGAACHKIPPGKPGTGYVRGENGMITRVRAGFVTDAMLRQANELFRAPRQIPIIPPGPEVENPKPNRRPRKPRRKADEDQDETPLKNPGDCENPDDGEHPGRKPRRRRRPRNTGQDNPEESS</sequence>
<dbReference type="InterPro" id="IPR050206">
    <property type="entry name" value="FtsK/SpoIIIE/SftA"/>
</dbReference>
<keyword evidence="1 3" id="KW-0547">Nucleotide-binding</keyword>
<dbReference type="InterPro" id="IPR002543">
    <property type="entry name" value="FtsK_dom"/>
</dbReference>
<protein>
    <submittedName>
        <fullName evidence="7">S-DNA-T family DNA segregation ATPase FtsK/SpoIIIE</fullName>
    </submittedName>
</protein>
<evidence type="ECO:0000256" key="4">
    <source>
        <dbReference type="SAM" id="MobiDB-lite"/>
    </source>
</evidence>
<feature type="transmembrane region" description="Helical" evidence="5">
    <location>
        <begin position="30"/>
        <end position="47"/>
    </location>
</feature>
<evidence type="ECO:0000256" key="3">
    <source>
        <dbReference type="PROSITE-ProRule" id="PRU00289"/>
    </source>
</evidence>
<gene>
    <name evidence="7" type="ORF">CLV29_3178</name>
</gene>
<feature type="domain" description="FtsK" evidence="6">
    <location>
        <begin position="202"/>
        <end position="391"/>
    </location>
</feature>
<dbReference type="Proteomes" id="UP000295371">
    <property type="component" value="Unassembled WGS sequence"/>
</dbReference>
<evidence type="ECO:0000256" key="5">
    <source>
        <dbReference type="SAM" id="Phobius"/>
    </source>
</evidence>
<dbReference type="Pfam" id="PF01580">
    <property type="entry name" value="FtsK_SpoIIIE"/>
    <property type="match status" value="1"/>
</dbReference>
<evidence type="ECO:0000256" key="1">
    <source>
        <dbReference type="ARBA" id="ARBA00022741"/>
    </source>
</evidence>
<proteinExistence type="predicted"/>
<name>A0A4R7IWV4_9ACTN</name>
<keyword evidence="5" id="KW-1133">Transmembrane helix</keyword>
<accession>A0A4R7IWV4</accession>
<dbReference type="AlphaFoldDB" id="A0A4R7IWV4"/>